<organism evidence="2 3">
    <name type="scientific">Paenibacillus hunanensis</name>
    <dbReference type="NCBI Taxonomy" id="539262"/>
    <lineage>
        <taxon>Bacteria</taxon>
        <taxon>Bacillati</taxon>
        <taxon>Bacillota</taxon>
        <taxon>Bacilli</taxon>
        <taxon>Bacillales</taxon>
        <taxon>Paenibacillaceae</taxon>
        <taxon>Paenibacillus</taxon>
    </lineage>
</organism>
<name>A0ABU1IW28_9BACL</name>
<keyword evidence="1" id="KW-0472">Membrane</keyword>
<feature type="transmembrane region" description="Helical" evidence="1">
    <location>
        <begin position="6"/>
        <end position="29"/>
    </location>
</feature>
<evidence type="ECO:0008006" key="4">
    <source>
        <dbReference type="Google" id="ProtNLM"/>
    </source>
</evidence>
<keyword evidence="1" id="KW-1133">Transmembrane helix</keyword>
<evidence type="ECO:0000313" key="2">
    <source>
        <dbReference type="EMBL" id="MDR6243464.1"/>
    </source>
</evidence>
<dbReference type="RefSeq" id="WP_188773650.1">
    <property type="nucleotide sequence ID" value="NZ_BMMB01000001.1"/>
</dbReference>
<gene>
    <name evidence="2" type="ORF">JOC58_001351</name>
</gene>
<dbReference type="EMBL" id="JAVDQH010000004">
    <property type="protein sequence ID" value="MDR6243464.1"/>
    <property type="molecule type" value="Genomic_DNA"/>
</dbReference>
<sequence length="141" mass="15293">MGALKLLASILLFVIVVPVVGSLILLTTVHHKGGDRLEMAINIAVIDALESVDASSGGKVVMNPDVLRSTIRASFRSQMKLNEQLENGFMSNSQLVTEITTTSSGSTIVTCRFSTKVRMLIPGWTKDESIVRNIPVSTEYN</sequence>
<reference evidence="2 3" key="1">
    <citation type="submission" date="2023-07" db="EMBL/GenBank/DDBJ databases">
        <title>Genomic Encyclopedia of Type Strains, Phase IV (KMG-IV): sequencing the most valuable type-strain genomes for metagenomic binning, comparative biology and taxonomic classification.</title>
        <authorList>
            <person name="Goeker M."/>
        </authorList>
    </citation>
    <scope>NUCLEOTIDE SEQUENCE [LARGE SCALE GENOMIC DNA]</scope>
    <source>
        <strain evidence="2 3">DSM 22170</strain>
    </source>
</reference>
<protein>
    <recommendedName>
        <fullName evidence="4">Flp pilus-assembly TadG-like N-terminal domain-containing protein</fullName>
    </recommendedName>
</protein>
<accession>A0ABU1IW28</accession>
<evidence type="ECO:0000256" key="1">
    <source>
        <dbReference type="SAM" id="Phobius"/>
    </source>
</evidence>
<dbReference type="Proteomes" id="UP001185028">
    <property type="component" value="Unassembled WGS sequence"/>
</dbReference>
<keyword evidence="3" id="KW-1185">Reference proteome</keyword>
<evidence type="ECO:0000313" key="3">
    <source>
        <dbReference type="Proteomes" id="UP001185028"/>
    </source>
</evidence>
<proteinExistence type="predicted"/>
<keyword evidence="1" id="KW-0812">Transmembrane</keyword>
<comment type="caution">
    <text evidence="2">The sequence shown here is derived from an EMBL/GenBank/DDBJ whole genome shotgun (WGS) entry which is preliminary data.</text>
</comment>